<gene>
    <name evidence="1" type="ORF">AZE42_01932</name>
</gene>
<comment type="caution">
    <text evidence="1">The sequence shown here is derived from an EMBL/GenBank/DDBJ whole genome shotgun (WGS) entry which is preliminary data.</text>
</comment>
<evidence type="ECO:0000313" key="1">
    <source>
        <dbReference type="EMBL" id="OJA21405.1"/>
    </source>
</evidence>
<proteinExistence type="predicted"/>
<evidence type="ECO:0000313" key="2">
    <source>
        <dbReference type="Proteomes" id="UP000183567"/>
    </source>
</evidence>
<sequence length="51" mass="5783">MRGMDGELEGVEAMVAGAKSKGGREICERTVELMYYLLGERHSLQDRDQHE</sequence>
<dbReference type="AlphaFoldDB" id="A0A1J8QKD3"/>
<dbReference type="EMBL" id="LVVM01000163">
    <property type="protein sequence ID" value="OJA21405.1"/>
    <property type="molecule type" value="Genomic_DNA"/>
</dbReference>
<name>A0A1J8QKD3_9AGAM</name>
<reference evidence="1 2" key="1">
    <citation type="submission" date="2016-03" db="EMBL/GenBank/DDBJ databases">
        <title>Comparative genomics of the ectomycorrhizal sister species Rhizopogon vinicolor and Rhizopogon vesiculosus (Basidiomycota: Boletales) reveals a divergence of the mating type B locus.</title>
        <authorList>
            <person name="Mujic A.B."/>
            <person name="Kuo A."/>
            <person name="Tritt A."/>
            <person name="Lipzen A."/>
            <person name="Chen C."/>
            <person name="Johnson J."/>
            <person name="Sharma A."/>
            <person name="Barry K."/>
            <person name="Grigoriev I.V."/>
            <person name="Spatafora J.W."/>
        </authorList>
    </citation>
    <scope>NUCLEOTIDE SEQUENCE [LARGE SCALE GENOMIC DNA]</scope>
    <source>
        <strain evidence="1 2">AM-OR11-056</strain>
    </source>
</reference>
<keyword evidence="2" id="KW-1185">Reference proteome</keyword>
<organism evidence="1 2">
    <name type="scientific">Rhizopogon vesiculosus</name>
    <dbReference type="NCBI Taxonomy" id="180088"/>
    <lineage>
        <taxon>Eukaryota</taxon>
        <taxon>Fungi</taxon>
        <taxon>Dikarya</taxon>
        <taxon>Basidiomycota</taxon>
        <taxon>Agaricomycotina</taxon>
        <taxon>Agaricomycetes</taxon>
        <taxon>Agaricomycetidae</taxon>
        <taxon>Boletales</taxon>
        <taxon>Suillineae</taxon>
        <taxon>Rhizopogonaceae</taxon>
        <taxon>Rhizopogon</taxon>
    </lineage>
</organism>
<accession>A0A1J8QKD3</accession>
<dbReference type="Proteomes" id="UP000183567">
    <property type="component" value="Unassembled WGS sequence"/>
</dbReference>
<protein>
    <submittedName>
        <fullName evidence="1">Uncharacterized protein</fullName>
    </submittedName>
</protein>